<gene>
    <name evidence="8" type="ORF">POCULU_LOCUS2386</name>
</gene>
<organism evidence="8 9">
    <name type="scientific">Paraglomus occultum</name>
    <dbReference type="NCBI Taxonomy" id="144539"/>
    <lineage>
        <taxon>Eukaryota</taxon>
        <taxon>Fungi</taxon>
        <taxon>Fungi incertae sedis</taxon>
        <taxon>Mucoromycota</taxon>
        <taxon>Glomeromycotina</taxon>
        <taxon>Glomeromycetes</taxon>
        <taxon>Paraglomerales</taxon>
        <taxon>Paraglomeraceae</taxon>
        <taxon>Paraglomus</taxon>
    </lineage>
</organism>
<dbReference type="PANTHER" id="PTHR20275:SF0">
    <property type="entry name" value="NAD KINASE"/>
    <property type="match status" value="1"/>
</dbReference>
<evidence type="ECO:0000256" key="6">
    <source>
        <dbReference type="SAM" id="MobiDB-lite"/>
    </source>
</evidence>
<dbReference type="HAMAP" id="MF_00361">
    <property type="entry name" value="NAD_kinase"/>
    <property type="match status" value="1"/>
</dbReference>
<keyword evidence="7" id="KW-0812">Transmembrane</keyword>
<dbReference type="Proteomes" id="UP000789572">
    <property type="component" value="Unassembled WGS sequence"/>
</dbReference>
<comment type="caution">
    <text evidence="8">The sequence shown here is derived from an EMBL/GenBank/DDBJ whole genome shotgun (WGS) entry which is preliminary data.</text>
</comment>
<proteinExistence type="inferred from homology"/>
<dbReference type="FunFam" id="2.60.200.30:FF:000004">
    <property type="entry name" value="NAD kinase 2, chloroplastic"/>
    <property type="match status" value="1"/>
</dbReference>
<dbReference type="FunFam" id="3.40.50.10330:FF:000025">
    <property type="entry name" value="NAD+ kinase Utr1"/>
    <property type="match status" value="1"/>
</dbReference>
<keyword evidence="7" id="KW-0472">Membrane</keyword>
<sequence>MDSFSLQIVNSQNLFPSLAAIFAFAPLSLLVGTTALLAFTLLFLSNHTTIKSPTPKIKKHPPSLFMDAKSNDVQTVNQNVNSGKTKKTRSRPKPPVARDTLGIPSVKIPTPTPTPKSPCFVHSYIDPSNRQSLTEVITKSVSECNNYGTLAETAVSVREISKTLGQARIHSQIKTVMIVTKPGDSRLIKLTRELTLYLITTQRYGKDHGVTVYVDKQLKDVRRFGYESLLRESPYVKDSLKFWTAELCAARPEIFNFVLTLGGDGTVLYTSWLFQRVVPPVMPFHLGSLGFLTNFDFANYRKHLTTAMDDGIRVNLRMRFTCTVYHRVANPDHLKVKAKRDGLTGEVMMQKLLDGEGSWEALEREKNDDYQAGGQDKDLPCFVTQAGETFEVLNDLVVDRGAGPYMSMLELFGDDEHLTTVQADGLVISTPTGSTAYSVSAGGSLVHPDIPALLITPICPHTLSFRPMLLPDSMELRICVPYNSRSTAWASFDGRGRVELKQGDHIKVTPSKFPFPTVCKSSSSQDWFNSVSRCLRWNERERQKSFVVIEDYASDSEAEAEGDSTKVDDGGKHAEHIDHEKPHNRGSVKKHHETHVFACYGKDAESTSSGSGDER</sequence>
<evidence type="ECO:0000256" key="5">
    <source>
        <dbReference type="ARBA" id="ARBA00023027"/>
    </source>
</evidence>
<dbReference type="Pfam" id="PF20143">
    <property type="entry name" value="NAD_kinase_C"/>
    <property type="match status" value="1"/>
</dbReference>
<evidence type="ECO:0000313" key="8">
    <source>
        <dbReference type="EMBL" id="CAG8497251.1"/>
    </source>
</evidence>
<dbReference type="EMBL" id="CAJVPJ010000220">
    <property type="protein sequence ID" value="CAG8497251.1"/>
    <property type="molecule type" value="Genomic_DNA"/>
</dbReference>
<dbReference type="InterPro" id="IPR016064">
    <property type="entry name" value="NAD/diacylglycerol_kinase_sf"/>
</dbReference>
<evidence type="ECO:0000256" key="4">
    <source>
        <dbReference type="ARBA" id="ARBA00022857"/>
    </source>
</evidence>
<dbReference type="GO" id="GO:0006741">
    <property type="term" value="P:NADP+ biosynthetic process"/>
    <property type="evidence" value="ECO:0007669"/>
    <property type="project" value="InterPro"/>
</dbReference>
<evidence type="ECO:0000256" key="3">
    <source>
        <dbReference type="ARBA" id="ARBA00022777"/>
    </source>
</evidence>
<feature type="region of interest" description="Disordered" evidence="6">
    <location>
        <begin position="557"/>
        <end position="592"/>
    </location>
</feature>
<protein>
    <submittedName>
        <fullName evidence="8">4310_t:CDS:1</fullName>
    </submittedName>
</protein>
<dbReference type="PANTHER" id="PTHR20275">
    <property type="entry name" value="NAD KINASE"/>
    <property type="match status" value="1"/>
</dbReference>
<feature type="region of interest" description="Disordered" evidence="6">
    <location>
        <begin position="79"/>
        <end position="108"/>
    </location>
</feature>
<dbReference type="GO" id="GO:0003951">
    <property type="term" value="F:NAD+ kinase activity"/>
    <property type="evidence" value="ECO:0007669"/>
    <property type="project" value="InterPro"/>
</dbReference>
<dbReference type="InterPro" id="IPR017437">
    <property type="entry name" value="ATP-NAD_kinase_PpnK-typ_C"/>
</dbReference>
<dbReference type="GO" id="GO:0019674">
    <property type="term" value="P:NAD+ metabolic process"/>
    <property type="evidence" value="ECO:0007669"/>
    <property type="project" value="InterPro"/>
</dbReference>
<evidence type="ECO:0000313" key="9">
    <source>
        <dbReference type="Proteomes" id="UP000789572"/>
    </source>
</evidence>
<dbReference type="Gene3D" id="2.60.200.30">
    <property type="entry name" value="Probable inorganic polyphosphate/atp-NAD kinase, domain 2"/>
    <property type="match status" value="1"/>
</dbReference>
<feature type="transmembrane region" description="Helical" evidence="7">
    <location>
        <begin position="20"/>
        <end position="44"/>
    </location>
</feature>
<dbReference type="InterPro" id="IPR002504">
    <property type="entry name" value="NADK"/>
</dbReference>
<feature type="compositionally biased region" description="Basic and acidic residues" evidence="6">
    <location>
        <begin position="563"/>
        <end position="583"/>
    </location>
</feature>
<comment type="similarity">
    <text evidence="1">Belongs to the NAD kinase family.</text>
</comment>
<keyword evidence="9" id="KW-1185">Reference proteome</keyword>
<reference evidence="8" key="1">
    <citation type="submission" date="2021-06" db="EMBL/GenBank/DDBJ databases">
        <authorList>
            <person name="Kallberg Y."/>
            <person name="Tangrot J."/>
            <person name="Rosling A."/>
        </authorList>
    </citation>
    <scope>NUCLEOTIDE SEQUENCE</scope>
    <source>
        <strain evidence="8">IA702</strain>
    </source>
</reference>
<dbReference type="Pfam" id="PF01513">
    <property type="entry name" value="NAD_kinase"/>
    <property type="match status" value="1"/>
</dbReference>
<accession>A0A9N8ZJ35</accession>
<dbReference type="AlphaFoldDB" id="A0A9N8ZJ35"/>
<dbReference type="SUPFAM" id="SSF111331">
    <property type="entry name" value="NAD kinase/diacylglycerol kinase-like"/>
    <property type="match status" value="1"/>
</dbReference>
<keyword evidence="4" id="KW-0521">NADP</keyword>
<keyword evidence="5" id="KW-0520">NAD</keyword>
<evidence type="ECO:0000256" key="7">
    <source>
        <dbReference type="SAM" id="Phobius"/>
    </source>
</evidence>
<dbReference type="InterPro" id="IPR017438">
    <property type="entry name" value="ATP-NAD_kinase_N"/>
</dbReference>
<evidence type="ECO:0000256" key="2">
    <source>
        <dbReference type="ARBA" id="ARBA00022679"/>
    </source>
</evidence>
<keyword evidence="2" id="KW-0808">Transferase</keyword>
<dbReference type="OrthoDB" id="24581at2759"/>
<keyword evidence="3" id="KW-0418">Kinase</keyword>
<keyword evidence="7" id="KW-1133">Transmembrane helix</keyword>
<evidence type="ECO:0000256" key="1">
    <source>
        <dbReference type="ARBA" id="ARBA00010995"/>
    </source>
</evidence>
<dbReference type="Gene3D" id="3.40.50.10330">
    <property type="entry name" value="Probable inorganic polyphosphate/atp-NAD kinase, domain 1"/>
    <property type="match status" value="1"/>
</dbReference>
<name>A0A9N8ZJ35_9GLOM</name>